<dbReference type="PIRSF" id="PIRSF000193">
    <property type="entry name" value="Pyrrol-5-carb_rd"/>
    <property type="match status" value="1"/>
</dbReference>
<keyword evidence="4" id="KW-0963">Cytoplasm</keyword>
<dbReference type="AlphaFoldDB" id="A0A6V8LK97"/>
<dbReference type="FunFam" id="1.10.3730.10:FF:000001">
    <property type="entry name" value="Pyrroline-5-carboxylate reductase"/>
    <property type="match status" value="1"/>
</dbReference>
<evidence type="ECO:0000259" key="9">
    <source>
        <dbReference type="Pfam" id="PF14748"/>
    </source>
</evidence>
<organism evidence="10 11">
    <name type="scientific">Fundidesulfovibrio magnetotacticus</name>
    <dbReference type="NCBI Taxonomy" id="2730080"/>
    <lineage>
        <taxon>Bacteria</taxon>
        <taxon>Pseudomonadati</taxon>
        <taxon>Thermodesulfobacteriota</taxon>
        <taxon>Desulfovibrionia</taxon>
        <taxon>Desulfovibrionales</taxon>
        <taxon>Desulfovibrionaceae</taxon>
        <taxon>Fundidesulfovibrio</taxon>
    </lineage>
</organism>
<dbReference type="SUPFAM" id="SSF48179">
    <property type="entry name" value="6-phosphogluconate dehydrogenase C-terminal domain-like"/>
    <property type="match status" value="1"/>
</dbReference>
<dbReference type="HAMAP" id="MF_01925">
    <property type="entry name" value="P5C_reductase"/>
    <property type="match status" value="1"/>
</dbReference>
<dbReference type="SUPFAM" id="SSF51735">
    <property type="entry name" value="NAD(P)-binding Rossmann-fold domains"/>
    <property type="match status" value="1"/>
</dbReference>
<evidence type="ECO:0000256" key="4">
    <source>
        <dbReference type="HAMAP-Rule" id="MF_01925"/>
    </source>
</evidence>
<dbReference type="Pfam" id="PF14748">
    <property type="entry name" value="P5CR_dimer"/>
    <property type="match status" value="1"/>
</dbReference>
<dbReference type="EMBL" id="BLTE01000003">
    <property type="protein sequence ID" value="GFK93142.1"/>
    <property type="molecule type" value="Genomic_DNA"/>
</dbReference>
<comment type="catalytic activity">
    <reaction evidence="4">
        <text>L-proline + NAD(+) = (S)-1-pyrroline-5-carboxylate + NADH + 2 H(+)</text>
        <dbReference type="Rhea" id="RHEA:14105"/>
        <dbReference type="ChEBI" id="CHEBI:15378"/>
        <dbReference type="ChEBI" id="CHEBI:17388"/>
        <dbReference type="ChEBI" id="CHEBI:57540"/>
        <dbReference type="ChEBI" id="CHEBI:57945"/>
        <dbReference type="ChEBI" id="CHEBI:60039"/>
        <dbReference type="EC" id="1.5.1.2"/>
    </reaction>
</comment>
<comment type="pathway">
    <text evidence="4 7">Amino-acid biosynthesis; L-proline biosynthesis; L-proline from L-glutamate 5-semialdehyde: step 1/1.</text>
</comment>
<gene>
    <name evidence="4 10" type="primary">proC</name>
    <name evidence="10" type="ORF">NNJEOMEG_00973</name>
</gene>
<dbReference type="PROSITE" id="PS00521">
    <property type="entry name" value="P5CR"/>
    <property type="match status" value="1"/>
</dbReference>
<dbReference type="Gene3D" id="1.10.3730.10">
    <property type="entry name" value="ProC C-terminal domain-like"/>
    <property type="match status" value="1"/>
</dbReference>
<keyword evidence="2 4" id="KW-0521">NADP</keyword>
<keyword evidence="4 7" id="KW-0028">Amino-acid biosynthesis</keyword>
<dbReference type="GO" id="GO:0055129">
    <property type="term" value="P:L-proline biosynthetic process"/>
    <property type="evidence" value="ECO:0007669"/>
    <property type="project" value="UniProtKB-UniRule"/>
</dbReference>
<protein>
    <recommendedName>
        <fullName evidence="4 5">Pyrroline-5-carboxylate reductase</fullName>
        <shortName evidence="4">P5C reductase</shortName>
        <shortName evidence="4">P5CR</shortName>
        <ecNumber evidence="4 5">1.5.1.2</ecNumber>
    </recommendedName>
    <alternativeName>
        <fullName evidence="4">PCA reductase</fullName>
    </alternativeName>
</protein>
<dbReference type="Pfam" id="PF03807">
    <property type="entry name" value="F420_oxidored"/>
    <property type="match status" value="1"/>
</dbReference>
<dbReference type="PANTHER" id="PTHR11645:SF0">
    <property type="entry name" value="PYRROLINE-5-CARBOXYLATE REDUCTASE 3"/>
    <property type="match status" value="1"/>
</dbReference>
<dbReference type="InterPro" id="IPR000304">
    <property type="entry name" value="Pyrroline-COOH_reductase"/>
</dbReference>
<feature type="domain" description="Pyrroline-5-carboxylate reductase catalytic N-terminal" evidence="8">
    <location>
        <begin position="4"/>
        <end position="95"/>
    </location>
</feature>
<dbReference type="EC" id="1.5.1.2" evidence="4 5"/>
<dbReference type="InterPro" id="IPR029036">
    <property type="entry name" value="P5CR_dimer"/>
</dbReference>
<evidence type="ECO:0000256" key="2">
    <source>
        <dbReference type="ARBA" id="ARBA00022857"/>
    </source>
</evidence>
<dbReference type="InterPro" id="IPR036291">
    <property type="entry name" value="NAD(P)-bd_dom_sf"/>
</dbReference>
<evidence type="ECO:0000256" key="1">
    <source>
        <dbReference type="ARBA" id="ARBA00005525"/>
    </source>
</evidence>
<name>A0A6V8LK97_9BACT</name>
<keyword evidence="4 7" id="KW-0641">Proline biosynthesis</keyword>
<dbReference type="InterPro" id="IPR008927">
    <property type="entry name" value="6-PGluconate_DH-like_C_sf"/>
</dbReference>
<sequence length="265" mass="27743">MAAISFIGTGNMGAALIKGLSGAEGIRLAGFDLDREKLNALCAQCALGAADTMHDAVAQADYVVLCVKPQQMKAVLTDIHPALTADKCLISIAAGVTTAQLTAWSGEACPVVRVMPNTPALVGGGVSAVCLDHPHLTAQQKQMVQRIFGTVGSVHVLEEKAFDAFTAVAGSGPAYVFYFMEALIEASVHAGLSRPQSASIVAELFEGSLRLARESMTHPSILREMVTSPAGTTIAALAHMDRMAVRASILDAVDKAKKRSEELGR</sequence>
<dbReference type="UniPathway" id="UPA00098">
    <property type="reaction ID" value="UER00361"/>
</dbReference>
<evidence type="ECO:0000313" key="11">
    <source>
        <dbReference type="Proteomes" id="UP000494245"/>
    </source>
</evidence>
<reference evidence="10 11" key="1">
    <citation type="submission" date="2020-04" db="EMBL/GenBank/DDBJ databases">
        <authorList>
            <consortium name="Desulfovibrio sp. FSS-1 genome sequencing consortium"/>
            <person name="Shimoshige H."/>
            <person name="Kobayashi H."/>
            <person name="Maekawa T."/>
        </authorList>
    </citation>
    <scope>NUCLEOTIDE SEQUENCE [LARGE SCALE GENOMIC DNA]</scope>
    <source>
        <strain evidence="10 11">SIID29052-01</strain>
    </source>
</reference>
<evidence type="ECO:0000256" key="6">
    <source>
        <dbReference type="PIRSR" id="PIRSR000193-1"/>
    </source>
</evidence>
<dbReference type="InterPro" id="IPR053790">
    <property type="entry name" value="P5CR-like_CS"/>
</dbReference>
<dbReference type="RefSeq" id="WP_173081881.1">
    <property type="nucleotide sequence ID" value="NZ_BLTE01000003.1"/>
</dbReference>
<comment type="subcellular location">
    <subcellularLocation>
        <location evidence="4">Cytoplasm</location>
    </subcellularLocation>
</comment>
<dbReference type="GO" id="GO:0005737">
    <property type="term" value="C:cytoplasm"/>
    <property type="evidence" value="ECO:0007669"/>
    <property type="project" value="UniProtKB-SubCell"/>
</dbReference>
<proteinExistence type="inferred from homology"/>
<dbReference type="Proteomes" id="UP000494245">
    <property type="component" value="Unassembled WGS sequence"/>
</dbReference>
<comment type="catalytic activity">
    <reaction evidence="4 7">
        <text>L-proline + NADP(+) = (S)-1-pyrroline-5-carboxylate + NADPH + 2 H(+)</text>
        <dbReference type="Rhea" id="RHEA:14109"/>
        <dbReference type="ChEBI" id="CHEBI:15378"/>
        <dbReference type="ChEBI" id="CHEBI:17388"/>
        <dbReference type="ChEBI" id="CHEBI:57783"/>
        <dbReference type="ChEBI" id="CHEBI:58349"/>
        <dbReference type="ChEBI" id="CHEBI:60039"/>
        <dbReference type="EC" id="1.5.1.2"/>
    </reaction>
</comment>
<reference evidence="10 11" key="2">
    <citation type="submission" date="2020-05" db="EMBL/GenBank/DDBJ databases">
        <title>Draft genome sequence of Desulfovibrio sp. strainFSS-1.</title>
        <authorList>
            <person name="Shimoshige H."/>
            <person name="Kobayashi H."/>
            <person name="Maekawa T."/>
        </authorList>
    </citation>
    <scope>NUCLEOTIDE SEQUENCE [LARGE SCALE GENOMIC DNA]</scope>
    <source>
        <strain evidence="10 11">SIID29052-01</strain>
    </source>
</reference>
<dbReference type="InterPro" id="IPR028939">
    <property type="entry name" value="P5C_Rdtase_cat_N"/>
</dbReference>
<feature type="binding site" evidence="6">
    <location>
        <begin position="7"/>
        <end position="12"/>
    </location>
    <ligand>
        <name>NADP(+)</name>
        <dbReference type="ChEBI" id="CHEBI:58349"/>
    </ligand>
</feature>
<evidence type="ECO:0000256" key="3">
    <source>
        <dbReference type="ARBA" id="ARBA00023002"/>
    </source>
</evidence>
<evidence type="ECO:0000256" key="7">
    <source>
        <dbReference type="RuleBase" id="RU003903"/>
    </source>
</evidence>
<comment type="function">
    <text evidence="4">Catalyzes the reduction of 1-pyrroline-5-carboxylate (PCA) to L-proline.</text>
</comment>
<evidence type="ECO:0000259" key="8">
    <source>
        <dbReference type="Pfam" id="PF03807"/>
    </source>
</evidence>
<dbReference type="PANTHER" id="PTHR11645">
    <property type="entry name" value="PYRROLINE-5-CARBOXYLATE REDUCTASE"/>
    <property type="match status" value="1"/>
</dbReference>
<evidence type="ECO:0000313" key="10">
    <source>
        <dbReference type="EMBL" id="GFK93142.1"/>
    </source>
</evidence>
<comment type="similarity">
    <text evidence="1 4 7">Belongs to the pyrroline-5-carboxylate reductase family.</text>
</comment>
<evidence type="ECO:0000256" key="5">
    <source>
        <dbReference type="NCBIfam" id="TIGR00112"/>
    </source>
</evidence>
<keyword evidence="11" id="KW-1185">Reference proteome</keyword>
<keyword evidence="3 4" id="KW-0560">Oxidoreductase</keyword>
<dbReference type="GO" id="GO:0004735">
    <property type="term" value="F:pyrroline-5-carboxylate reductase activity"/>
    <property type="evidence" value="ECO:0007669"/>
    <property type="project" value="UniProtKB-UniRule"/>
</dbReference>
<dbReference type="Gene3D" id="3.40.50.720">
    <property type="entry name" value="NAD(P)-binding Rossmann-like Domain"/>
    <property type="match status" value="1"/>
</dbReference>
<feature type="domain" description="Pyrroline-5-carboxylate reductase dimerisation" evidence="9">
    <location>
        <begin position="159"/>
        <end position="263"/>
    </location>
</feature>
<comment type="caution">
    <text evidence="10">The sequence shown here is derived from an EMBL/GenBank/DDBJ whole genome shotgun (WGS) entry which is preliminary data.</text>
</comment>
<dbReference type="NCBIfam" id="TIGR00112">
    <property type="entry name" value="proC"/>
    <property type="match status" value="1"/>
</dbReference>
<accession>A0A6V8LK97</accession>